<sequence length="361" mass="42137">MELCKISTHEEVCRIIKTINPFKAPSPDGLPGFFFQHYEKEIEKQIVDFVQHFFREECMSKDINQRIFFSKSTSGKTKAAIKNLWNLKRLNKEVVYLGNPLFISRSKEQAFERLKEKRKNRVEHWQGRLLSQASRMALVREALSTVTVYAMSIFQLPLKLCKEMDSILRSFWWKGSNSSSNGWHLIAWDKICQPQHCGGLGLRRTIDFNLPLLAKLGWIMAPNEDRIWVKILKAKYCLLDSFLHCKTSKNCSYTWKGIMATREIIKQKACFMVGNGHSVDVWKDPWVPKLPGFIPSPRSRGIDDIPLMVDNLTSQDGLSWNADVVKEIFDEESAKDILDIHWTRLYFEDRLIWLASKKREF</sequence>
<protein>
    <submittedName>
        <fullName evidence="1">Uncharacterized protein</fullName>
    </submittedName>
</protein>
<dbReference type="EMBL" id="JAEACU010000005">
    <property type="protein sequence ID" value="KAH7528311.1"/>
    <property type="molecule type" value="Genomic_DNA"/>
</dbReference>
<name>A0A978VD72_ZIZJJ</name>
<reference evidence="1" key="1">
    <citation type="journal article" date="2021" name="Front. Plant Sci.">
        <title>Chromosome-Scale Genome Assembly for Chinese Sour Jujube and Insights Into Its Genome Evolution and Domestication Signature.</title>
        <authorList>
            <person name="Shen L.-Y."/>
            <person name="Luo H."/>
            <person name="Wang X.-L."/>
            <person name="Wang X.-M."/>
            <person name="Qiu X.-J."/>
            <person name="Liu H."/>
            <person name="Zhou S.-S."/>
            <person name="Jia K.-H."/>
            <person name="Nie S."/>
            <person name="Bao Y.-T."/>
            <person name="Zhang R.-G."/>
            <person name="Yun Q.-Z."/>
            <person name="Chai Y.-H."/>
            <person name="Lu J.-Y."/>
            <person name="Li Y."/>
            <person name="Zhao S.-W."/>
            <person name="Mao J.-F."/>
            <person name="Jia S.-G."/>
            <person name="Mao Y.-M."/>
        </authorList>
    </citation>
    <scope>NUCLEOTIDE SEQUENCE</scope>
    <source>
        <strain evidence="1">AT0</strain>
        <tissue evidence="1">Leaf</tissue>
    </source>
</reference>
<comment type="caution">
    <text evidence="1">The sequence shown here is derived from an EMBL/GenBank/DDBJ whole genome shotgun (WGS) entry which is preliminary data.</text>
</comment>
<evidence type="ECO:0000313" key="1">
    <source>
        <dbReference type="EMBL" id="KAH7528311.1"/>
    </source>
</evidence>
<dbReference type="Proteomes" id="UP000813462">
    <property type="component" value="Unassembled WGS sequence"/>
</dbReference>
<dbReference type="PANTHER" id="PTHR33116">
    <property type="entry name" value="REVERSE TRANSCRIPTASE ZINC-BINDING DOMAIN-CONTAINING PROTEIN-RELATED-RELATED"/>
    <property type="match status" value="1"/>
</dbReference>
<dbReference type="PANTHER" id="PTHR33116:SF86">
    <property type="entry name" value="REVERSE TRANSCRIPTASE DOMAIN-CONTAINING PROTEIN"/>
    <property type="match status" value="1"/>
</dbReference>
<gene>
    <name evidence="1" type="ORF">FEM48_Zijuj05G0059300</name>
</gene>
<accession>A0A978VD72</accession>
<organism evidence="1 2">
    <name type="scientific">Ziziphus jujuba var. spinosa</name>
    <dbReference type="NCBI Taxonomy" id="714518"/>
    <lineage>
        <taxon>Eukaryota</taxon>
        <taxon>Viridiplantae</taxon>
        <taxon>Streptophyta</taxon>
        <taxon>Embryophyta</taxon>
        <taxon>Tracheophyta</taxon>
        <taxon>Spermatophyta</taxon>
        <taxon>Magnoliopsida</taxon>
        <taxon>eudicotyledons</taxon>
        <taxon>Gunneridae</taxon>
        <taxon>Pentapetalae</taxon>
        <taxon>rosids</taxon>
        <taxon>fabids</taxon>
        <taxon>Rosales</taxon>
        <taxon>Rhamnaceae</taxon>
        <taxon>Paliureae</taxon>
        <taxon>Ziziphus</taxon>
    </lineage>
</organism>
<dbReference type="AlphaFoldDB" id="A0A978VD72"/>
<proteinExistence type="predicted"/>
<evidence type="ECO:0000313" key="2">
    <source>
        <dbReference type="Proteomes" id="UP000813462"/>
    </source>
</evidence>